<keyword evidence="9" id="KW-1185">Reference proteome</keyword>
<keyword evidence="5 7" id="KW-0472">Membrane</keyword>
<proteinExistence type="inferred from homology"/>
<feature type="transmembrane region" description="Helical" evidence="7">
    <location>
        <begin position="339"/>
        <end position="358"/>
    </location>
</feature>
<dbReference type="GO" id="GO:0005886">
    <property type="term" value="C:plasma membrane"/>
    <property type="evidence" value="ECO:0000318"/>
    <property type="project" value="GO_Central"/>
</dbReference>
<feature type="transmembrane region" description="Helical" evidence="7">
    <location>
        <begin position="506"/>
        <end position="524"/>
    </location>
</feature>
<feature type="transmembrane region" description="Helical" evidence="7">
    <location>
        <begin position="616"/>
        <end position="636"/>
    </location>
</feature>
<evidence type="ECO:0000256" key="6">
    <source>
        <dbReference type="SAM" id="MobiDB-lite"/>
    </source>
</evidence>
<organism evidence="8 9">
    <name type="scientific">Zostera marina</name>
    <name type="common">Eelgrass</name>
    <dbReference type="NCBI Taxonomy" id="29655"/>
    <lineage>
        <taxon>Eukaryota</taxon>
        <taxon>Viridiplantae</taxon>
        <taxon>Streptophyta</taxon>
        <taxon>Embryophyta</taxon>
        <taxon>Tracheophyta</taxon>
        <taxon>Spermatophyta</taxon>
        <taxon>Magnoliopsida</taxon>
        <taxon>Liliopsida</taxon>
        <taxon>Zosteraceae</taxon>
        <taxon>Zostera</taxon>
    </lineage>
</organism>
<dbReference type="InterPro" id="IPR006043">
    <property type="entry name" value="NCS2"/>
</dbReference>
<reference evidence="9" key="1">
    <citation type="journal article" date="2016" name="Nature">
        <title>The genome of the seagrass Zostera marina reveals angiosperm adaptation to the sea.</title>
        <authorList>
            <person name="Olsen J.L."/>
            <person name="Rouze P."/>
            <person name="Verhelst B."/>
            <person name="Lin Y.-C."/>
            <person name="Bayer T."/>
            <person name="Collen J."/>
            <person name="Dattolo E."/>
            <person name="De Paoli E."/>
            <person name="Dittami S."/>
            <person name="Maumus F."/>
            <person name="Michel G."/>
            <person name="Kersting A."/>
            <person name="Lauritano C."/>
            <person name="Lohaus R."/>
            <person name="Toepel M."/>
            <person name="Tonon T."/>
            <person name="Vanneste K."/>
            <person name="Amirebrahimi M."/>
            <person name="Brakel J."/>
            <person name="Bostroem C."/>
            <person name="Chovatia M."/>
            <person name="Grimwood J."/>
            <person name="Jenkins J.W."/>
            <person name="Jueterbock A."/>
            <person name="Mraz A."/>
            <person name="Stam W.T."/>
            <person name="Tice H."/>
            <person name="Bornberg-Bauer E."/>
            <person name="Green P.J."/>
            <person name="Pearson G.A."/>
            <person name="Procaccini G."/>
            <person name="Duarte C.M."/>
            <person name="Schmutz J."/>
            <person name="Reusch T.B.H."/>
            <person name="Van de Peer Y."/>
        </authorList>
    </citation>
    <scope>NUCLEOTIDE SEQUENCE [LARGE SCALE GENOMIC DNA]</scope>
    <source>
        <strain evidence="9">cv. Finnish</strain>
    </source>
</reference>
<feature type="transmembrane region" description="Helical" evidence="7">
    <location>
        <begin position="226"/>
        <end position="246"/>
    </location>
</feature>
<evidence type="ECO:0000256" key="3">
    <source>
        <dbReference type="ARBA" id="ARBA00022692"/>
    </source>
</evidence>
<comment type="subcellular location">
    <subcellularLocation>
        <location evidence="1">Membrane</location>
        <topology evidence="1">Multi-pass membrane protein</topology>
    </subcellularLocation>
</comment>
<evidence type="ECO:0000256" key="7">
    <source>
        <dbReference type="SAM" id="Phobius"/>
    </source>
</evidence>
<dbReference type="GO" id="GO:0022857">
    <property type="term" value="F:transmembrane transporter activity"/>
    <property type="evidence" value="ECO:0007669"/>
    <property type="project" value="InterPro"/>
</dbReference>
<dbReference type="EMBL" id="LFYR01000644">
    <property type="protein sequence ID" value="KMZ72003.1"/>
    <property type="molecule type" value="Genomic_DNA"/>
</dbReference>
<dbReference type="AlphaFoldDB" id="A0A0K9PSF3"/>
<evidence type="ECO:0000256" key="4">
    <source>
        <dbReference type="ARBA" id="ARBA00022989"/>
    </source>
</evidence>
<feature type="transmembrane region" description="Helical" evidence="7">
    <location>
        <begin position="561"/>
        <end position="579"/>
    </location>
</feature>
<evidence type="ECO:0000313" key="8">
    <source>
        <dbReference type="EMBL" id="KMZ72003.1"/>
    </source>
</evidence>
<dbReference type="OMA" id="NVSAYCR"/>
<feature type="transmembrane region" description="Helical" evidence="7">
    <location>
        <begin position="303"/>
        <end position="327"/>
    </location>
</feature>
<feature type="region of interest" description="Disordered" evidence="6">
    <location>
        <begin position="62"/>
        <end position="141"/>
    </location>
</feature>
<dbReference type="Proteomes" id="UP000036987">
    <property type="component" value="Unassembled WGS sequence"/>
</dbReference>
<comment type="caution">
    <text evidence="8">The sequence shown here is derived from an EMBL/GenBank/DDBJ whole genome shotgun (WGS) entry which is preliminary data.</text>
</comment>
<feature type="region of interest" description="Disordered" evidence="6">
    <location>
        <begin position="1"/>
        <end position="32"/>
    </location>
</feature>
<feature type="transmembrane region" description="Helical" evidence="7">
    <location>
        <begin position="258"/>
        <end position="283"/>
    </location>
</feature>
<dbReference type="PANTHER" id="PTHR11119">
    <property type="entry name" value="XANTHINE-URACIL / VITAMIN C PERMEASE FAMILY MEMBER"/>
    <property type="match status" value="1"/>
</dbReference>
<evidence type="ECO:0000313" key="9">
    <source>
        <dbReference type="Proteomes" id="UP000036987"/>
    </source>
</evidence>
<feature type="compositionally biased region" description="Basic and acidic residues" evidence="6">
    <location>
        <begin position="127"/>
        <end position="136"/>
    </location>
</feature>
<feature type="transmembrane region" description="Helical" evidence="7">
    <location>
        <begin position="160"/>
        <end position="183"/>
    </location>
</feature>
<evidence type="ECO:0000256" key="2">
    <source>
        <dbReference type="ARBA" id="ARBA00008821"/>
    </source>
</evidence>
<feature type="transmembrane region" description="Helical" evidence="7">
    <location>
        <begin position="195"/>
        <end position="214"/>
    </location>
</feature>
<dbReference type="Pfam" id="PF00860">
    <property type="entry name" value="Xan_ur_permease"/>
    <property type="match status" value="1"/>
</dbReference>
<dbReference type="OrthoDB" id="756838at2759"/>
<feature type="compositionally biased region" description="Pro residues" evidence="6">
    <location>
        <begin position="8"/>
        <end position="26"/>
    </location>
</feature>
<evidence type="ECO:0000256" key="1">
    <source>
        <dbReference type="ARBA" id="ARBA00004141"/>
    </source>
</evidence>
<dbReference type="STRING" id="29655.A0A0K9PSF3"/>
<comment type="similarity">
    <text evidence="2">Belongs to the nucleobase:cation symporter-2 (NCS2) (TC 2.A.40) family.</text>
</comment>
<gene>
    <name evidence="8" type="ORF">ZOSMA_170G00240</name>
</gene>
<feature type="transmembrane region" description="Helical" evidence="7">
    <location>
        <begin position="530"/>
        <end position="549"/>
    </location>
</feature>
<keyword evidence="3 7" id="KW-0812">Transmembrane</keyword>
<name>A0A0K9PSF3_ZOSMR</name>
<keyword evidence="4 7" id="KW-1133">Transmembrane helix</keyword>
<sequence length="686" mass="74257">MPTNDAAPLPPPPPAPHNLQPTPMPPSSWAKRTGFKATLSGESNVTLQNSASTFVPVPHIDLEHAGTTQPPPTCSNHNPSNAKKRKDSSGEASAAFKPNGNVRFHVEESSLPRPPLPLPPTRNIATSREDHHHSLEDEQFSPTHSHIKYQLRDRPGLVPIALYALQHYLSILGSLILLPLIIVPAMGGTHDDASTVVSTVLLVSGITTLLHTSFGTRLPLVQGPSFVYLAPVLAIVNSTDFLGLTTNNFKHVMKELQGAIMISSAFQAIIGYTGVMSVFLRFINPVVVSPTVAAIGLSFYTFGFTQVGTCLEIGILQILSVVIFSLYFRKISVFGHRIFLIYAVPLGLGITWTIAFLLTEVGIYGYKGCDVNVPVSNTLSSYCRKHISRMKHCRVDTYNALKSSPWLRVPLPLQWGTPIFNWKIVLIMCAVSLIASVDSVGSYHASSLLVASRPPTPGVLSRGIGLEGISGVLAGLWGTGVGSTTLTENVHTIAVTKMGSRKGVEVGAFILIVLSFIGKVGGFIASIPDVMVAALLCFMWAMLAALGLSNLRYSEAGSSRNVIIVGLSLFFSLSVPSYFQQYGTIPNANSSVPAYFQPYIVGSHGPFQSKYSGVNFVMNTLLSLHMVVAFLIAVILDNTVPGSPQERGVYVWSEAEVARREVSIIKDYELPFRVGRAFRWVKWVGL</sequence>
<evidence type="ECO:0000256" key="5">
    <source>
        <dbReference type="ARBA" id="ARBA00023136"/>
    </source>
</evidence>
<accession>A0A0K9PSF3</accession>
<feature type="transmembrane region" description="Helical" evidence="7">
    <location>
        <begin position="419"/>
        <end position="437"/>
    </location>
</feature>
<protein>
    <submittedName>
        <fullName evidence="8">Nucleobase ascorbate transporter</fullName>
    </submittedName>
</protein>